<reference evidence="2 3" key="1">
    <citation type="submission" date="2024-06" db="EMBL/GenBank/DDBJ databases">
        <title>Flavobacterium spp. isolated from glacier.</title>
        <authorList>
            <person name="Han D."/>
        </authorList>
    </citation>
    <scope>NUCLEOTIDE SEQUENCE [LARGE SCALE GENOMIC DNA]</scope>
    <source>
        <strain evidence="2 3">ZS1P70</strain>
    </source>
</reference>
<organism evidence="2 3">
    <name type="scientific">Flavobacterium zhoui</name>
    <dbReference type="NCBI Taxonomy" id="3230414"/>
    <lineage>
        <taxon>Bacteria</taxon>
        <taxon>Pseudomonadati</taxon>
        <taxon>Bacteroidota</taxon>
        <taxon>Flavobacteriia</taxon>
        <taxon>Flavobacteriales</taxon>
        <taxon>Flavobacteriaceae</taxon>
        <taxon>Flavobacterium</taxon>
    </lineage>
</organism>
<sequence>MSANLPQHHPEDQEIDLMQISKKIKSFFERINTLLFKGIQFFVKNAIIIAILLIVGVGLGMFLDKKSINYNNQVIVTPNFGSTDYLYSKIDLIESKIKEGDTVFLKEVAGIKKPKELKGIEITPIADVYKFIENKPENFELIKLMAEDGDIKKAVEDDLTSKNYKFHKLSFVTDKITNSKETVQPLLNFLNDASYYKEIQKETINNIQIKMVQNDTIISQINVVLNGFSNKAKGFLKSDKLVYYNENTQLNDIIKTKEAVINEQADYRINLIGLDKIVKDNSSTLNIENKSAVNGRFKFILPILFILTFILFRLFIAFYRNQSLKAIKYN</sequence>
<accession>A0ABW6I809</accession>
<protein>
    <recommendedName>
        <fullName evidence="4">Polysaccharide chain length determinant N-terminal domain-containing protein</fullName>
    </recommendedName>
</protein>
<gene>
    <name evidence="2" type="ORF">ACFX5F_13960</name>
</gene>
<dbReference type="RefSeq" id="WP_379852625.1">
    <property type="nucleotide sequence ID" value="NZ_JBHZPY010000013.1"/>
</dbReference>
<dbReference type="EMBL" id="JBHZPY010000013">
    <property type="protein sequence ID" value="MFE3872329.1"/>
    <property type="molecule type" value="Genomic_DNA"/>
</dbReference>
<comment type="caution">
    <text evidence="2">The sequence shown here is derived from an EMBL/GenBank/DDBJ whole genome shotgun (WGS) entry which is preliminary data.</text>
</comment>
<evidence type="ECO:0000256" key="1">
    <source>
        <dbReference type="SAM" id="Phobius"/>
    </source>
</evidence>
<evidence type="ECO:0008006" key="4">
    <source>
        <dbReference type="Google" id="ProtNLM"/>
    </source>
</evidence>
<name>A0ABW6I809_9FLAO</name>
<keyword evidence="1" id="KW-0812">Transmembrane</keyword>
<keyword evidence="1" id="KW-0472">Membrane</keyword>
<feature type="transmembrane region" description="Helical" evidence="1">
    <location>
        <begin position="299"/>
        <end position="319"/>
    </location>
</feature>
<evidence type="ECO:0000313" key="3">
    <source>
        <dbReference type="Proteomes" id="UP001600107"/>
    </source>
</evidence>
<feature type="transmembrane region" description="Helical" evidence="1">
    <location>
        <begin position="42"/>
        <end position="63"/>
    </location>
</feature>
<dbReference type="Proteomes" id="UP001600107">
    <property type="component" value="Unassembled WGS sequence"/>
</dbReference>
<keyword evidence="1" id="KW-1133">Transmembrane helix</keyword>
<evidence type="ECO:0000313" key="2">
    <source>
        <dbReference type="EMBL" id="MFE3872329.1"/>
    </source>
</evidence>
<proteinExistence type="predicted"/>
<keyword evidence="3" id="KW-1185">Reference proteome</keyword>